<evidence type="ECO:0000259" key="7">
    <source>
        <dbReference type="Pfam" id="PF00150"/>
    </source>
</evidence>
<reference evidence="9" key="1">
    <citation type="journal article" date="2013" name="Genome Announc.">
        <title>Draft genome sequence of the grapevine dieback fungus Eutypa lata UCR-EL1.</title>
        <authorList>
            <person name="Blanco-Ulate B."/>
            <person name="Rolshausen P.E."/>
            <person name="Cantu D."/>
        </authorList>
    </citation>
    <scope>NUCLEOTIDE SEQUENCE [LARGE SCALE GENOMIC DNA]</scope>
    <source>
        <strain evidence="9">UCR-EL1</strain>
    </source>
</reference>
<evidence type="ECO:0000256" key="4">
    <source>
        <dbReference type="ARBA" id="ARBA00022801"/>
    </source>
</evidence>
<evidence type="ECO:0000256" key="6">
    <source>
        <dbReference type="RuleBase" id="RU361153"/>
    </source>
</evidence>
<dbReference type="InterPro" id="IPR001547">
    <property type="entry name" value="Glyco_hydro_5"/>
</dbReference>
<dbReference type="EC" id="3.2.1.4" evidence="3"/>
<feature type="domain" description="Glycoside hydrolase family 5" evidence="7">
    <location>
        <begin position="37"/>
        <end position="305"/>
    </location>
</feature>
<dbReference type="eggNOG" id="ENOG502QXN4">
    <property type="taxonomic scope" value="Eukaryota"/>
</dbReference>
<dbReference type="PANTHER" id="PTHR34142">
    <property type="entry name" value="ENDO-BETA-1,4-GLUCANASE A"/>
    <property type="match status" value="1"/>
</dbReference>
<evidence type="ECO:0000313" key="9">
    <source>
        <dbReference type="Proteomes" id="UP000012174"/>
    </source>
</evidence>
<dbReference type="PANTHER" id="PTHR34142:SF1">
    <property type="entry name" value="GLYCOSIDE HYDROLASE FAMILY 5 DOMAIN-CONTAINING PROTEIN"/>
    <property type="match status" value="1"/>
</dbReference>
<dbReference type="Pfam" id="PF00150">
    <property type="entry name" value="Cellulase"/>
    <property type="match status" value="1"/>
</dbReference>
<dbReference type="Gene3D" id="3.20.20.80">
    <property type="entry name" value="Glycosidases"/>
    <property type="match status" value="1"/>
</dbReference>
<keyword evidence="5 6" id="KW-0326">Glycosidase</keyword>
<proteinExistence type="inferred from homology"/>
<keyword evidence="9" id="KW-1185">Reference proteome</keyword>
<evidence type="ECO:0000256" key="1">
    <source>
        <dbReference type="ARBA" id="ARBA00000966"/>
    </source>
</evidence>
<evidence type="ECO:0000313" key="8">
    <source>
        <dbReference type="EMBL" id="EMR65334.1"/>
    </source>
</evidence>
<keyword evidence="4 6" id="KW-0378">Hydrolase</keyword>
<comment type="catalytic activity">
    <reaction evidence="1">
        <text>Endohydrolysis of (1-&gt;4)-beta-D-glucosidic linkages in cellulose, lichenin and cereal beta-D-glucans.</text>
        <dbReference type="EC" id="3.2.1.4"/>
    </reaction>
</comment>
<dbReference type="InterPro" id="IPR017853">
    <property type="entry name" value="GH"/>
</dbReference>
<organism evidence="8 9">
    <name type="scientific">Eutypa lata (strain UCR-EL1)</name>
    <name type="common">Grapevine dieback disease fungus</name>
    <name type="synonym">Eutypa armeniacae</name>
    <dbReference type="NCBI Taxonomy" id="1287681"/>
    <lineage>
        <taxon>Eukaryota</taxon>
        <taxon>Fungi</taxon>
        <taxon>Dikarya</taxon>
        <taxon>Ascomycota</taxon>
        <taxon>Pezizomycotina</taxon>
        <taxon>Sordariomycetes</taxon>
        <taxon>Xylariomycetidae</taxon>
        <taxon>Xylariales</taxon>
        <taxon>Diatrypaceae</taxon>
        <taxon>Eutypa</taxon>
    </lineage>
</organism>
<dbReference type="OrthoDB" id="5823761at2759"/>
<dbReference type="EMBL" id="KB706887">
    <property type="protein sequence ID" value="EMR65334.1"/>
    <property type="molecule type" value="Genomic_DNA"/>
</dbReference>
<evidence type="ECO:0000256" key="3">
    <source>
        <dbReference type="ARBA" id="ARBA00012601"/>
    </source>
</evidence>
<dbReference type="Proteomes" id="UP000012174">
    <property type="component" value="Unassembled WGS sequence"/>
</dbReference>
<comment type="similarity">
    <text evidence="2 6">Belongs to the glycosyl hydrolase 5 (cellulase A) family.</text>
</comment>
<name>M7SGD5_EUTLA</name>
<protein>
    <recommendedName>
        <fullName evidence="3">cellulase</fullName>
        <ecNumber evidence="3">3.2.1.4</ecNumber>
    </recommendedName>
</protein>
<dbReference type="SUPFAM" id="SSF51445">
    <property type="entry name" value="(Trans)glycosidases"/>
    <property type="match status" value="1"/>
</dbReference>
<dbReference type="GO" id="GO:0008810">
    <property type="term" value="F:cellulase activity"/>
    <property type="evidence" value="ECO:0007669"/>
    <property type="project" value="UniProtKB-EC"/>
</dbReference>
<dbReference type="GO" id="GO:0009251">
    <property type="term" value="P:glucan catabolic process"/>
    <property type="evidence" value="ECO:0007669"/>
    <property type="project" value="TreeGrafter"/>
</dbReference>
<dbReference type="KEGG" id="ela:UCREL1_7676"/>
<dbReference type="OMA" id="FRMERLI"/>
<gene>
    <name evidence="8" type="ORF">UCREL1_7676</name>
</gene>
<accession>M7SGD5</accession>
<dbReference type="AlphaFoldDB" id="M7SGD5"/>
<dbReference type="HOGENOM" id="CLU_029718_0_2_1"/>
<evidence type="ECO:0000256" key="5">
    <source>
        <dbReference type="ARBA" id="ARBA00023295"/>
    </source>
</evidence>
<evidence type="ECO:0000256" key="2">
    <source>
        <dbReference type="ARBA" id="ARBA00005641"/>
    </source>
</evidence>
<sequence>MRFTDLIVGATAASGALAAPGTSKNKKRQGGFDFSGVNQSGAEFGQDTLPGQLGKEYTWPVNSAIDTLMQDGFNTFRVPFMMERMIPDQLTGTINETYAAGLDTTVEYITGQGAYAVVDPHNFGRYYEEVITDVEGFGAWWSKVAARYVDNELVIFDTNNEYHDMDNTLVYQLNQAAVDAIRDAGATTQYIFVEGNSWSGAWHWVSSGTATDMVKLTDPSDKLVYEMHQYLDTDGSGTAEACVSGTIGSERVAEATEWLKANGKRGILGETAGGSNAQCIAAVQDMLAHLQENADVWAGWLWWAGGPWWADYMYSMEPPTGTAYTEFLPSIKEYI</sequence>
<dbReference type="STRING" id="1287681.M7SGD5"/>